<reference evidence="1 2" key="2">
    <citation type="submission" date="2010-03" db="EMBL/GenBank/DDBJ databases">
        <authorList>
            <person name="Pajon A."/>
        </authorList>
    </citation>
    <scope>NUCLEOTIDE SEQUENCE [LARGE SCALE GENOMIC DNA]</scope>
    <source>
        <strain evidence="2">L2-6</strain>
    </source>
</reference>
<name>D4K167_9FIRM</name>
<dbReference type="AlphaFoldDB" id="D4K167"/>
<dbReference type="EMBL" id="FP929045">
    <property type="protein sequence ID" value="CBL00016.1"/>
    <property type="molecule type" value="Genomic_DNA"/>
</dbReference>
<keyword evidence="2" id="KW-1185">Reference proteome</keyword>
<evidence type="ECO:0000313" key="1">
    <source>
        <dbReference type="EMBL" id="CBL00016.1"/>
    </source>
</evidence>
<dbReference type="Proteomes" id="UP000008804">
    <property type="component" value="Chromosome"/>
</dbReference>
<organism evidence="1 2">
    <name type="scientific">Faecalibacterium prausnitzii L2-6</name>
    <dbReference type="NCBI Taxonomy" id="718252"/>
    <lineage>
        <taxon>Bacteria</taxon>
        <taxon>Bacillati</taxon>
        <taxon>Bacillota</taxon>
        <taxon>Clostridia</taxon>
        <taxon>Eubacteriales</taxon>
        <taxon>Oscillospiraceae</taxon>
        <taxon>Faecalibacterium</taxon>
    </lineage>
</organism>
<reference evidence="1 2" key="1">
    <citation type="submission" date="2010-03" db="EMBL/GenBank/DDBJ databases">
        <title>The genome sequence of Faecalibacterium prausnitzii L2/6.</title>
        <authorList>
            <consortium name="metaHIT consortium -- http://www.metahit.eu/"/>
            <person name="Pajon A."/>
            <person name="Turner K."/>
            <person name="Parkhill J."/>
            <person name="Duncan S."/>
            <person name="Flint H."/>
        </authorList>
    </citation>
    <scope>NUCLEOTIDE SEQUENCE [LARGE SCALE GENOMIC DNA]</scope>
    <source>
        <strain evidence="2">L2-6</strain>
    </source>
</reference>
<evidence type="ECO:0000313" key="2">
    <source>
        <dbReference type="Proteomes" id="UP000008804"/>
    </source>
</evidence>
<sequence>MLTQFVLDFSLRQNKNGGRFFALRLVDFFNLLGFGGDVRIQKT</sequence>
<proteinExistence type="predicted"/>
<dbReference type="BioCyc" id="FPRA718252:G1375-2336-MONOMER"/>
<dbReference type="HOGENOM" id="CLU_3233846_0_0_9"/>
<accession>D4K167</accession>
<dbReference type="KEGG" id="fpr:FP2_27150"/>
<protein>
    <submittedName>
        <fullName evidence="1">Uncharacterized protein</fullName>
    </submittedName>
</protein>
<gene>
    <name evidence="1" type="ORF">FP2_27150</name>
</gene>